<dbReference type="CDD" id="cd07984">
    <property type="entry name" value="LPLAT_LABLAT-like"/>
    <property type="match status" value="1"/>
</dbReference>
<dbReference type="PANTHER" id="PTHR30606:SF10">
    <property type="entry name" value="PHOSPHATIDYLINOSITOL MANNOSIDE ACYLTRANSFERASE"/>
    <property type="match status" value="1"/>
</dbReference>
<comment type="caution">
    <text evidence="7">The sequence shown here is derived from an EMBL/GenBank/DDBJ whole genome shotgun (WGS) entry which is preliminary data.</text>
</comment>
<keyword evidence="2" id="KW-1003">Cell membrane</keyword>
<keyword evidence="4 7" id="KW-0808">Transferase</keyword>
<dbReference type="GO" id="GO:0016746">
    <property type="term" value="F:acyltransferase activity"/>
    <property type="evidence" value="ECO:0007669"/>
    <property type="project" value="UniProtKB-KW"/>
</dbReference>
<evidence type="ECO:0000256" key="4">
    <source>
        <dbReference type="ARBA" id="ARBA00022679"/>
    </source>
</evidence>
<organism evidence="7 8">
    <name type="scientific">Fluviicoccus keumensis</name>
    <dbReference type="NCBI Taxonomy" id="1435465"/>
    <lineage>
        <taxon>Bacteria</taxon>
        <taxon>Pseudomonadati</taxon>
        <taxon>Pseudomonadota</taxon>
        <taxon>Gammaproteobacteria</taxon>
        <taxon>Moraxellales</taxon>
        <taxon>Moraxellaceae</taxon>
        <taxon>Fluviicoccus</taxon>
    </lineage>
</organism>
<accession>A0A4Q7Z5B8</accession>
<sequence length="308" mass="35096">MSSTIQRLPEATGELTRRDKIILGLLRRFSRLSLPTLQRIGRWLGIIASWFPGHNVWVIRRNLKICFPEKSDEWIEETVKQNLIVTGQTALEFAKTWGEPPSYSIEQIQKVTNGHLFFDALKSGKGVLALTPHYGTWEFMNAWLNQHAPAVIMYKPGKDRGVDTFVREARSRLSAQMVPTDERGVKQMLKCLKTGGFTIILPDHVPHQNGGLFAPFFGISTWSTALTPRLIQKTGCTVVGMTCTRLPNGEGFEIYFEAPHPDIYSQDLFTAASGMNHSMESLIRRDPTQYQWSYKRFKVCETLKDVYQ</sequence>
<gene>
    <name evidence="7" type="ORF">EV700_1818</name>
</gene>
<evidence type="ECO:0000256" key="6">
    <source>
        <dbReference type="ARBA" id="ARBA00023315"/>
    </source>
</evidence>
<evidence type="ECO:0000256" key="3">
    <source>
        <dbReference type="ARBA" id="ARBA00022519"/>
    </source>
</evidence>
<dbReference type="GO" id="GO:0009247">
    <property type="term" value="P:glycolipid biosynthetic process"/>
    <property type="evidence" value="ECO:0007669"/>
    <property type="project" value="UniProtKB-ARBA"/>
</dbReference>
<evidence type="ECO:0000256" key="5">
    <source>
        <dbReference type="ARBA" id="ARBA00023136"/>
    </source>
</evidence>
<keyword evidence="6" id="KW-0012">Acyltransferase</keyword>
<keyword evidence="3" id="KW-0997">Cell inner membrane</keyword>
<dbReference type="EMBL" id="SHKX01000012">
    <property type="protein sequence ID" value="RZU45011.1"/>
    <property type="molecule type" value="Genomic_DNA"/>
</dbReference>
<evidence type="ECO:0000313" key="8">
    <source>
        <dbReference type="Proteomes" id="UP000292423"/>
    </source>
</evidence>
<reference evidence="7 8" key="1">
    <citation type="submission" date="2019-02" db="EMBL/GenBank/DDBJ databases">
        <title>Genomic Encyclopedia of Type Strains, Phase IV (KMG-IV): sequencing the most valuable type-strain genomes for metagenomic binning, comparative biology and taxonomic classification.</title>
        <authorList>
            <person name="Goeker M."/>
        </authorList>
    </citation>
    <scope>NUCLEOTIDE SEQUENCE [LARGE SCALE GENOMIC DNA]</scope>
    <source>
        <strain evidence="7 8">DSM 105135</strain>
    </source>
</reference>
<dbReference type="PANTHER" id="PTHR30606">
    <property type="entry name" value="LIPID A BIOSYNTHESIS LAUROYL ACYLTRANSFERASE"/>
    <property type="match status" value="1"/>
</dbReference>
<dbReference type="OrthoDB" id="9803456at2"/>
<protein>
    <submittedName>
        <fullName evidence="7">KDO2-lipid IV(A) lauroyltransferase</fullName>
    </submittedName>
</protein>
<dbReference type="PIRSF" id="PIRSF026649">
    <property type="entry name" value="MsbB"/>
    <property type="match status" value="1"/>
</dbReference>
<dbReference type="RefSeq" id="WP_130412947.1">
    <property type="nucleotide sequence ID" value="NZ_SHKX01000012.1"/>
</dbReference>
<evidence type="ECO:0000256" key="1">
    <source>
        <dbReference type="ARBA" id="ARBA00004533"/>
    </source>
</evidence>
<dbReference type="InterPro" id="IPR004960">
    <property type="entry name" value="LipA_acyltrans"/>
</dbReference>
<dbReference type="GO" id="GO:0005886">
    <property type="term" value="C:plasma membrane"/>
    <property type="evidence" value="ECO:0007669"/>
    <property type="project" value="UniProtKB-SubCell"/>
</dbReference>
<dbReference type="Pfam" id="PF03279">
    <property type="entry name" value="Lip_A_acyltrans"/>
    <property type="match status" value="1"/>
</dbReference>
<proteinExistence type="predicted"/>
<evidence type="ECO:0000256" key="2">
    <source>
        <dbReference type="ARBA" id="ARBA00022475"/>
    </source>
</evidence>
<evidence type="ECO:0000313" key="7">
    <source>
        <dbReference type="EMBL" id="RZU45011.1"/>
    </source>
</evidence>
<dbReference type="Proteomes" id="UP000292423">
    <property type="component" value="Unassembled WGS sequence"/>
</dbReference>
<name>A0A4Q7Z5B8_9GAMM</name>
<keyword evidence="5" id="KW-0472">Membrane</keyword>
<keyword evidence="8" id="KW-1185">Reference proteome</keyword>
<comment type="subcellular location">
    <subcellularLocation>
        <location evidence="1">Cell inner membrane</location>
    </subcellularLocation>
</comment>
<dbReference type="AlphaFoldDB" id="A0A4Q7Z5B8"/>